<keyword evidence="1" id="KW-0472">Membrane</keyword>
<feature type="transmembrane region" description="Helical" evidence="1">
    <location>
        <begin position="213"/>
        <end position="235"/>
    </location>
</feature>
<keyword evidence="3" id="KW-1185">Reference proteome</keyword>
<feature type="transmembrane region" description="Helical" evidence="1">
    <location>
        <begin position="92"/>
        <end position="116"/>
    </location>
</feature>
<dbReference type="PANTHER" id="PTHR36840">
    <property type="entry name" value="BLL5714 PROTEIN"/>
    <property type="match status" value="1"/>
</dbReference>
<keyword evidence="1" id="KW-0812">Transmembrane</keyword>
<evidence type="ECO:0000313" key="2">
    <source>
        <dbReference type="EMBL" id="MUN35553.1"/>
    </source>
</evidence>
<feature type="transmembrane region" description="Helical" evidence="1">
    <location>
        <begin position="341"/>
        <end position="359"/>
    </location>
</feature>
<feature type="transmembrane region" description="Helical" evidence="1">
    <location>
        <begin position="262"/>
        <end position="283"/>
    </location>
</feature>
<keyword evidence="1" id="KW-1133">Transmembrane helix</keyword>
<feature type="transmembrane region" description="Helical" evidence="1">
    <location>
        <begin position="36"/>
        <end position="58"/>
    </location>
</feature>
<protein>
    <submittedName>
        <fullName evidence="2">Low temperature requirement protein A</fullName>
    </submittedName>
</protein>
<accession>A0A7K1KTT4</accession>
<gene>
    <name evidence="2" type="ORF">GNZ18_02920</name>
</gene>
<dbReference type="PANTHER" id="PTHR36840:SF1">
    <property type="entry name" value="BLL5714 PROTEIN"/>
    <property type="match status" value="1"/>
</dbReference>
<proteinExistence type="predicted"/>
<comment type="caution">
    <text evidence="2">The sequence shown here is derived from an EMBL/GenBank/DDBJ whole genome shotgun (WGS) entry which is preliminary data.</text>
</comment>
<name>A0A7K1KTT4_9ACTN</name>
<dbReference type="InterPro" id="IPR010640">
    <property type="entry name" value="Low_temperature_requirement_A"/>
</dbReference>
<dbReference type="Proteomes" id="UP000432015">
    <property type="component" value="Unassembled WGS sequence"/>
</dbReference>
<feature type="transmembrane region" description="Helical" evidence="1">
    <location>
        <begin position="289"/>
        <end position="311"/>
    </location>
</feature>
<feature type="transmembrane region" description="Helical" evidence="1">
    <location>
        <begin position="65"/>
        <end position="86"/>
    </location>
</feature>
<feature type="transmembrane region" description="Helical" evidence="1">
    <location>
        <begin position="123"/>
        <end position="140"/>
    </location>
</feature>
<reference evidence="2 3" key="1">
    <citation type="submission" date="2019-11" db="EMBL/GenBank/DDBJ databases">
        <authorList>
            <person name="Cao P."/>
        </authorList>
    </citation>
    <scope>NUCLEOTIDE SEQUENCE [LARGE SCALE GENOMIC DNA]</scope>
    <source>
        <strain evidence="2 3">NEAU-AAG5</strain>
    </source>
</reference>
<evidence type="ECO:0000313" key="3">
    <source>
        <dbReference type="Proteomes" id="UP000432015"/>
    </source>
</evidence>
<evidence type="ECO:0000256" key="1">
    <source>
        <dbReference type="SAM" id="Phobius"/>
    </source>
</evidence>
<dbReference type="Pfam" id="PF06772">
    <property type="entry name" value="LtrA"/>
    <property type="match status" value="1"/>
</dbReference>
<dbReference type="AlphaFoldDB" id="A0A7K1KTT4"/>
<feature type="transmembrane region" description="Helical" evidence="1">
    <location>
        <begin position="318"/>
        <end position="335"/>
    </location>
</feature>
<dbReference type="EMBL" id="WOFH01000001">
    <property type="protein sequence ID" value="MUN35553.1"/>
    <property type="molecule type" value="Genomic_DNA"/>
</dbReference>
<sequence>MSPLELFFDVVFVFAVGQLAEHLHTELSWRGAAETAVMVVAVLGTWVLTSFDATFLDITRAQTRGLVLAVMGLGLFMNAQIPHAFAGRPWAFVVPLVAILLLTGTTAAVTASVAVLRSHYHRVLIWAAVSVPLWLVGAAVDHDARIAWWAAAAAVDLTGTWLRHPLPGRVFPSRYFVFDAEHMVERIRLFLILQLGETVLTIGSSITDAPVDAPTVAAALGVFVAPACLWATYFLGGEEIVTRQVASTSDPMRSIHRAVNSTYGTLTGLVALAVGSGLVIGHASGAGTVRLSLLMFGGPILYLVAQAWWYYVTTGRAWAARLLACAACAAAGVAARWLSPLVSVLILDVILVVLVIVLTRVHRQVAEALEARGEDRS</sequence>
<organism evidence="2 3">
    <name type="scientific">Actinomadura litoris</name>
    <dbReference type="NCBI Taxonomy" id="2678616"/>
    <lineage>
        <taxon>Bacteria</taxon>
        <taxon>Bacillati</taxon>
        <taxon>Actinomycetota</taxon>
        <taxon>Actinomycetes</taxon>
        <taxon>Streptosporangiales</taxon>
        <taxon>Thermomonosporaceae</taxon>
        <taxon>Actinomadura</taxon>
    </lineage>
</organism>